<evidence type="ECO:0000313" key="1">
    <source>
        <dbReference type="EMBL" id="WRY34862.1"/>
    </source>
</evidence>
<gene>
    <name evidence="1" type="ORF">RPE78_06140</name>
</gene>
<dbReference type="EMBL" id="CP135443">
    <property type="protein sequence ID" value="WRY34862.1"/>
    <property type="molecule type" value="Genomic_DNA"/>
</dbReference>
<accession>A0ABZ1E1C2</accession>
<dbReference type="RefSeq" id="WP_339108625.1">
    <property type="nucleotide sequence ID" value="NZ_CP135443.1"/>
</dbReference>
<reference evidence="1 2" key="1">
    <citation type="submission" date="2023-09" db="EMBL/GenBank/DDBJ databases">
        <title>Thioclava shenzhenensis sp. nov., a multidrug resistant bacteria-antagonizing species isolated from coastal seawater.</title>
        <authorList>
            <person name="Long M."/>
        </authorList>
    </citation>
    <scope>NUCLEOTIDE SEQUENCE [LARGE SCALE GENOMIC DNA]</scope>
    <source>
        <strain evidence="1 2">FTW29</strain>
    </source>
</reference>
<dbReference type="Pfam" id="PF20135">
    <property type="entry name" value="DUF6525"/>
    <property type="match status" value="1"/>
</dbReference>
<dbReference type="InterPro" id="IPR045386">
    <property type="entry name" value="DUF6525"/>
</dbReference>
<protein>
    <submittedName>
        <fullName evidence="1">DUF6525 family protein</fullName>
    </submittedName>
</protein>
<proteinExistence type="predicted"/>
<keyword evidence="2" id="KW-1185">Reference proteome</keyword>
<name>A0ABZ1E1C2_9RHOB</name>
<sequence>MVGNLGSTRLKRPLKTNTMQNYDALPAPLRRWVAQAALPWSARSCHKIWSRAQARGEGLSQIITRLDRAEKRALERDRAARFT</sequence>
<organism evidence="1 2">
    <name type="scientific">Thioclava litoralis</name>
    <dbReference type="NCBI Taxonomy" id="3076557"/>
    <lineage>
        <taxon>Bacteria</taxon>
        <taxon>Pseudomonadati</taxon>
        <taxon>Pseudomonadota</taxon>
        <taxon>Alphaproteobacteria</taxon>
        <taxon>Rhodobacterales</taxon>
        <taxon>Paracoccaceae</taxon>
        <taxon>Thioclava</taxon>
    </lineage>
</organism>
<evidence type="ECO:0000313" key="2">
    <source>
        <dbReference type="Proteomes" id="UP001623290"/>
    </source>
</evidence>
<dbReference type="Proteomes" id="UP001623290">
    <property type="component" value="Chromosome"/>
</dbReference>